<organism evidence="1 2">
    <name type="scientific">SAR86 cluster bacterium</name>
    <dbReference type="NCBI Taxonomy" id="2030880"/>
    <lineage>
        <taxon>Bacteria</taxon>
        <taxon>Pseudomonadati</taxon>
        <taxon>Pseudomonadota</taxon>
        <taxon>Gammaproteobacteria</taxon>
        <taxon>SAR86 cluster</taxon>
    </lineage>
</organism>
<evidence type="ECO:0000313" key="1">
    <source>
        <dbReference type="EMBL" id="PCJ18319.1"/>
    </source>
</evidence>
<sequence>MPKYRIPLVRNLRYLIEVEADDKAKAEDDAMFAVEQGGHAPCNPDADEAVIDGPVVELNDDGDPIEEATDGVAPEADQSQALPLKKCCRCRNTFTPIKRHDALCGFCNHMQETA</sequence>
<proteinExistence type="predicted"/>
<protein>
    <submittedName>
        <fullName evidence="1">Uncharacterized protein</fullName>
    </submittedName>
</protein>
<reference evidence="2" key="1">
    <citation type="submission" date="2017-08" db="EMBL/GenBank/DDBJ databases">
        <title>A dynamic microbial community with high functional redundancy inhabits the cold, oxic subseafloor aquifer.</title>
        <authorList>
            <person name="Tully B.J."/>
            <person name="Wheat C.G."/>
            <person name="Glazer B.T."/>
            <person name="Huber J.A."/>
        </authorList>
    </citation>
    <scope>NUCLEOTIDE SEQUENCE [LARGE SCALE GENOMIC DNA]</scope>
</reference>
<gene>
    <name evidence="1" type="ORF">COA96_17015</name>
</gene>
<comment type="caution">
    <text evidence="1">The sequence shown here is derived from an EMBL/GenBank/DDBJ whole genome shotgun (WGS) entry which is preliminary data.</text>
</comment>
<dbReference type="Proteomes" id="UP000218327">
    <property type="component" value="Unassembled WGS sequence"/>
</dbReference>
<dbReference type="AlphaFoldDB" id="A0A2A5AGE0"/>
<evidence type="ECO:0000313" key="2">
    <source>
        <dbReference type="Proteomes" id="UP000218327"/>
    </source>
</evidence>
<name>A0A2A5AGE0_9GAMM</name>
<accession>A0A2A5AGE0</accession>
<dbReference type="EMBL" id="NVVJ01000101">
    <property type="protein sequence ID" value="PCJ18319.1"/>
    <property type="molecule type" value="Genomic_DNA"/>
</dbReference>